<evidence type="ECO:0000313" key="3">
    <source>
        <dbReference type="Proteomes" id="UP001050691"/>
    </source>
</evidence>
<proteinExistence type="predicted"/>
<dbReference type="SUPFAM" id="SSF56112">
    <property type="entry name" value="Protein kinase-like (PK-like)"/>
    <property type="match status" value="1"/>
</dbReference>
<evidence type="ECO:0000313" key="2">
    <source>
        <dbReference type="EMBL" id="GJJ08990.1"/>
    </source>
</evidence>
<accession>A0AAV5A7N5</accession>
<dbReference type="InterPro" id="IPR011009">
    <property type="entry name" value="Kinase-like_dom_sf"/>
</dbReference>
<dbReference type="InterPro" id="IPR040976">
    <property type="entry name" value="Pkinase_fungal"/>
</dbReference>
<keyword evidence="3" id="KW-1185">Reference proteome</keyword>
<protein>
    <recommendedName>
        <fullName evidence="1">Fungal-type protein kinase domain-containing protein</fullName>
    </recommendedName>
</protein>
<evidence type="ECO:0000259" key="1">
    <source>
        <dbReference type="Pfam" id="PF17667"/>
    </source>
</evidence>
<comment type="caution">
    <text evidence="2">The sequence shown here is derived from an EMBL/GenBank/DDBJ whole genome shotgun (WGS) entry which is preliminary data.</text>
</comment>
<name>A0AAV5A7N5_9AGAM</name>
<organism evidence="2 3">
    <name type="scientific">Clathrus columnatus</name>
    <dbReference type="NCBI Taxonomy" id="1419009"/>
    <lineage>
        <taxon>Eukaryota</taxon>
        <taxon>Fungi</taxon>
        <taxon>Dikarya</taxon>
        <taxon>Basidiomycota</taxon>
        <taxon>Agaricomycotina</taxon>
        <taxon>Agaricomycetes</taxon>
        <taxon>Phallomycetidae</taxon>
        <taxon>Phallales</taxon>
        <taxon>Clathraceae</taxon>
        <taxon>Clathrus</taxon>
    </lineage>
</organism>
<gene>
    <name evidence="2" type="ORF">Clacol_003211</name>
</gene>
<dbReference type="AlphaFoldDB" id="A0AAV5A7N5"/>
<feature type="domain" description="Fungal-type protein kinase" evidence="1">
    <location>
        <begin position="147"/>
        <end position="202"/>
    </location>
</feature>
<sequence>MSPMFSWKANLGELAQFIYLLHQIHEGHGGRDNSLLLKDVEWDNTRATPIWNVSLNGQTISVRPIPGGKGIGRRLWLGITHDMHDPQTNDTQPTFIIKDIWRHERRLHTENIILNKIHKKGFVPGVVYPISAGPIDVPTVSGSEGLRRKERIITASTGLPLSACESVLEFLKTIFDLVETHEQVLRRGVLHQDLNWENVLCKPQHFIKNKNEIKHPTINELLGGCGGNPLCLLANFDNARVIKKKYDFTERESSLLLQTSMFVALELSYGRKAYDMLRHSGISPNNSQWIGLEGDILTAYRRVYGYARYDYYNQQMLNSAVSAKTIPFEDNTRISHQPHHDIESVYWIILWFLMEAQPTKASLEHLAAGLRGILEANASPGVPKSFWFIERHGPLLLHALVQVSGNPILAFPRSLQKAIVESHISYGKR</sequence>
<dbReference type="Proteomes" id="UP001050691">
    <property type="component" value="Unassembled WGS sequence"/>
</dbReference>
<dbReference type="EMBL" id="BPWL01000003">
    <property type="protein sequence ID" value="GJJ08990.1"/>
    <property type="molecule type" value="Genomic_DNA"/>
</dbReference>
<dbReference type="Pfam" id="PF17667">
    <property type="entry name" value="Pkinase_fungal"/>
    <property type="match status" value="1"/>
</dbReference>
<reference evidence="2" key="1">
    <citation type="submission" date="2021-10" db="EMBL/GenBank/DDBJ databases">
        <title>De novo Genome Assembly of Clathrus columnatus (Basidiomycota, Fungi) Using Illumina and Nanopore Sequence Data.</title>
        <authorList>
            <person name="Ogiso-Tanaka E."/>
            <person name="Itagaki H."/>
            <person name="Hosoya T."/>
            <person name="Hosaka K."/>
        </authorList>
    </citation>
    <scope>NUCLEOTIDE SEQUENCE</scope>
    <source>
        <strain evidence="2">MO-923</strain>
    </source>
</reference>